<dbReference type="Proteomes" id="UP000230002">
    <property type="component" value="Unassembled WGS sequence"/>
</dbReference>
<evidence type="ECO:0000313" key="3">
    <source>
        <dbReference type="Proteomes" id="UP000230002"/>
    </source>
</evidence>
<sequence>MCPPSPRSDTSCMPRRSWRRSGWGVRARVGTRCDGCRPTTEQEKHTGIPRRPSQRATISISLAEGSLTPRIASCSIVGARGQRTRLTEAEGYIRTNNSNSYLTYASRSSPAPPLLVARYAVLLAGAPIPSTSPRSSAPSPHPRIPYRPFSPLGPSTR</sequence>
<gene>
    <name evidence="2" type="ORF">GSI_04805</name>
</gene>
<keyword evidence="3" id="KW-1185">Reference proteome</keyword>
<dbReference type="EMBL" id="AYKW01000008">
    <property type="protein sequence ID" value="PIL33354.1"/>
    <property type="molecule type" value="Genomic_DNA"/>
</dbReference>
<feature type="compositionally biased region" description="Low complexity" evidence="1">
    <location>
        <begin position="127"/>
        <end position="138"/>
    </location>
</feature>
<proteinExistence type="predicted"/>
<comment type="caution">
    <text evidence="2">The sequence shown here is derived from an EMBL/GenBank/DDBJ whole genome shotgun (WGS) entry which is preliminary data.</text>
</comment>
<protein>
    <submittedName>
        <fullName evidence="2">Uncharacterized protein</fullName>
    </submittedName>
</protein>
<feature type="region of interest" description="Disordered" evidence="1">
    <location>
        <begin position="36"/>
        <end position="55"/>
    </location>
</feature>
<evidence type="ECO:0000256" key="1">
    <source>
        <dbReference type="SAM" id="MobiDB-lite"/>
    </source>
</evidence>
<accession>A0A2G8SHV2</accession>
<reference evidence="2 3" key="1">
    <citation type="journal article" date="2015" name="Sci. Rep.">
        <title>Chromosome-level genome map provides insights into diverse defense mechanisms in the medicinal fungus Ganoderma sinense.</title>
        <authorList>
            <person name="Zhu Y."/>
            <person name="Xu J."/>
            <person name="Sun C."/>
            <person name="Zhou S."/>
            <person name="Xu H."/>
            <person name="Nelson D.R."/>
            <person name="Qian J."/>
            <person name="Song J."/>
            <person name="Luo H."/>
            <person name="Xiang L."/>
            <person name="Li Y."/>
            <person name="Xu Z."/>
            <person name="Ji A."/>
            <person name="Wang L."/>
            <person name="Lu S."/>
            <person name="Hayward A."/>
            <person name="Sun W."/>
            <person name="Li X."/>
            <person name="Schwartz D.C."/>
            <person name="Wang Y."/>
            <person name="Chen S."/>
        </authorList>
    </citation>
    <scope>NUCLEOTIDE SEQUENCE [LARGE SCALE GENOMIC DNA]</scope>
    <source>
        <strain evidence="2 3">ZZ0214-1</strain>
    </source>
</reference>
<evidence type="ECO:0000313" key="2">
    <source>
        <dbReference type="EMBL" id="PIL33354.1"/>
    </source>
</evidence>
<name>A0A2G8SHV2_9APHY</name>
<dbReference type="AlphaFoldDB" id="A0A2G8SHV2"/>
<organism evidence="2 3">
    <name type="scientific">Ganoderma sinense ZZ0214-1</name>
    <dbReference type="NCBI Taxonomy" id="1077348"/>
    <lineage>
        <taxon>Eukaryota</taxon>
        <taxon>Fungi</taxon>
        <taxon>Dikarya</taxon>
        <taxon>Basidiomycota</taxon>
        <taxon>Agaricomycotina</taxon>
        <taxon>Agaricomycetes</taxon>
        <taxon>Polyporales</taxon>
        <taxon>Polyporaceae</taxon>
        <taxon>Ganoderma</taxon>
    </lineage>
</organism>
<feature type="region of interest" description="Disordered" evidence="1">
    <location>
        <begin position="127"/>
        <end position="157"/>
    </location>
</feature>